<dbReference type="FunFam" id="3.30.200.20:FF:000299">
    <property type="entry name" value="Receptor-like serine/threonine-protein kinase ALE2"/>
    <property type="match status" value="1"/>
</dbReference>
<dbReference type="GO" id="GO:0004674">
    <property type="term" value="F:protein serine/threonine kinase activity"/>
    <property type="evidence" value="ECO:0007669"/>
    <property type="project" value="UniProtKB-KW"/>
</dbReference>
<evidence type="ECO:0000256" key="7">
    <source>
        <dbReference type="SAM" id="MobiDB-lite"/>
    </source>
</evidence>
<feature type="binding site" evidence="6">
    <location>
        <position position="253"/>
    </location>
    <ligand>
        <name>ATP</name>
        <dbReference type="ChEBI" id="CHEBI:30616"/>
    </ligand>
</feature>
<dbReference type="GO" id="GO:0005524">
    <property type="term" value="F:ATP binding"/>
    <property type="evidence" value="ECO:0007669"/>
    <property type="project" value="UniProtKB-UniRule"/>
</dbReference>
<keyword evidence="2" id="KW-0808">Transferase</keyword>
<dbReference type="InterPro" id="IPR001245">
    <property type="entry name" value="Ser-Thr/Tyr_kinase_cat_dom"/>
</dbReference>
<keyword evidence="8" id="KW-1133">Transmembrane helix</keyword>
<dbReference type="Pfam" id="PF07714">
    <property type="entry name" value="PK_Tyr_Ser-Thr"/>
    <property type="match status" value="1"/>
</dbReference>
<dbReference type="Gene3D" id="3.30.200.20">
    <property type="entry name" value="Phosphorylase Kinase, domain 1"/>
    <property type="match status" value="1"/>
</dbReference>
<feature type="transmembrane region" description="Helical" evidence="8">
    <location>
        <begin position="151"/>
        <end position="172"/>
    </location>
</feature>
<organism evidence="10 11">
    <name type="scientific">Olea europaea subsp. europaea</name>
    <dbReference type="NCBI Taxonomy" id="158383"/>
    <lineage>
        <taxon>Eukaryota</taxon>
        <taxon>Viridiplantae</taxon>
        <taxon>Streptophyta</taxon>
        <taxon>Embryophyta</taxon>
        <taxon>Tracheophyta</taxon>
        <taxon>Spermatophyta</taxon>
        <taxon>Magnoliopsida</taxon>
        <taxon>eudicotyledons</taxon>
        <taxon>Gunneridae</taxon>
        <taxon>Pentapetalae</taxon>
        <taxon>asterids</taxon>
        <taxon>lamiids</taxon>
        <taxon>Lamiales</taxon>
        <taxon>Oleaceae</taxon>
        <taxon>Oleeae</taxon>
        <taxon>Olea</taxon>
    </lineage>
</organism>
<dbReference type="AlphaFoldDB" id="A0A8S0SAB3"/>
<dbReference type="PANTHER" id="PTHR47989">
    <property type="entry name" value="OS01G0750732 PROTEIN"/>
    <property type="match status" value="1"/>
</dbReference>
<dbReference type="EMBL" id="CACTIH010004083">
    <property type="protein sequence ID" value="CAA2989317.1"/>
    <property type="molecule type" value="Genomic_DNA"/>
</dbReference>
<evidence type="ECO:0000256" key="3">
    <source>
        <dbReference type="ARBA" id="ARBA00022741"/>
    </source>
</evidence>
<keyword evidence="5 6" id="KW-0067">ATP-binding</keyword>
<evidence type="ECO:0000256" key="4">
    <source>
        <dbReference type="ARBA" id="ARBA00022777"/>
    </source>
</evidence>
<dbReference type="PROSITE" id="PS00108">
    <property type="entry name" value="PROTEIN_KINASE_ST"/>
    <property type="match status" value="1"/>
</dbReference>
<keyword evidence="4 10" id="KW-0418">Kinase</keyword>
<keyword evidence="11" id="KW-1185">Reference proteome</keyword>
<keyword evidence="1" id="KW-0723">Serine/threonine-protein kinase</keyword>
<evidence type="ECO:0000313" key="10">
    <source>
        <dbReference type="EMBL" id="CAA2989317.1"/>
    </source>
</evidence>
<dbReference type="InterPro" id="IPR008271">
    <property type="entry name" value="Ser/Thr_kinase_AS"/>
</dbReference>
<feature type="domain" description="Protein kinase" evidence="9">
    <location>
        <begin position="225"/>
        <end position="502"/>
    </location>
</feature>
<accession>A0A8S0SAB3</accession>
<evidence type="ECO:0000313" key="11">
    <source>
        <dbReference type="Proteomes" id="UP000594638"/>
    </source>
</evidence>
<dbReference type="SUPFAM" id="SSF56112">
    <property type="entry name" value="Protein kinase-like (PK-like)"/>
    <property type="match status" value="1"/>
</dbReference>
<dbReference type="PANTHER" id="PTHR47989:SF25">
    <property type="entry name" value="PROLINE-RICH RECEPTOR-LIKE PROTEIN KINASE PERK3"/>
    <property type="match status" value="1"/>
</dbReference>
<dbReference type="FunFam" id="1.10.510.10:FF:000051">
    <property type="entry name" value="Receptor-like serine/threonine-protein kinase ALE2"/>
    <property type="match status" value="1"/>
</dbReference>
<dbReference type="Gramene" id="OE9A015799T3">
    <property type="protein sequence ID" value="OE9A015799C3"/>
    <property type="gene ID" value="OE9A015799"/>
</dbReference>
<keyword evidence="3 6" id="KW-0547">Nucleotide-binding</keyword>
<evidence type="ECO:0000256" key="8">
    <source>
        <dbReference type="SAM" id="Phobius"/>
    </source>
</evidence>
<dbReference type="Proteomes" id="UP000594638">
    <property type="component" value="Unassembled WGS sequence"/>
</dbReference>
<reference evidence="10 11" key="1">
    <citation type="submission" date="2019-12" db="EMBL/GenBank/DDBJ databases">
        <authorList>
            <person name="Alioto T."/>
            <person name="Alioto T."/>
            <person name="Gomez Garrido J."/>
        </authorList>
    </citation>
    <scope>NUCLEOTIDE SEQUENCE [LARGE SCALE GENOMIC DNA]</scope>
</reference>
<evidence type="ECO:0000256" key="2">
    <source>
        <dbReference type="ARBA" id="ARBA00022679"/>
    </source>
</evidence>
<name>A0A8S0SAB3_OLEEU</name>
<dbReference type="PROSITE" id="PS00107">
    <property type="entry name" value="PROTEIN_KINASE_ATP"/>
    <property type="match status" value="1"/>
</dbReference>
<protein>
    <submittedName>
        <fullName evidence="10">Proline-rich receptor kinase PERK3</fullName>
    </submittedName>
</protein>
<dbReference type="Gene3D" id="1.10.510.10">
    <property type="entry name" value="Transferase(Phosphotransferase) domain 1"/>
    <property type="match status" value="1"/>
</dbReference>
<feature type="region of interest" description="Disordered" evidence="7">
    <location>
        <begin position="512"/>
        <end position="539"/>
    </location>
</feature>
<comment type="caution">
    <text evidence="10">The sequence shown here is derived from an EMBL/GenBank/DDBJ whole genome shotgun (WGS) entry which is preliminary data.</text>
</comment>
<dbReference type="InterPro" id="IPR000719">
    <property type="entry name" value="Prot_kinase_dom"/>
</dbReference>
<dbReference type="OrthoDB" id="1896970at2759"/>
<keyword evidence="10" id="KW-0675">Receptor</keyword>
<dbReference type="PROSITE" id="PS50011">
    <property type="entry name" value="PROTEIN_KINASE_DOM"/>
    <property type="match status" value="1"/>
</dbReference>
<keyword evidence="8" id="KW-0812">Transmembrane</keyword>
<evidence type="ECO:0000259" key="9">
    <source>
        <dbReference type="PROSITE" id="PS50011"/>
    </source>
</evidence>
<evidence type="ECO:0000256" key="1">
    <source>
        <dbReference type="ARBA" id="ARBA00022527"/>
    </source>
</evidence>
<evidence type="ECO:0000256" key="5">
    <source>
        <dbReference type="ARBA" id="ARBA00022840"/>
    </source>
</evidence>
<dbReference type="InterPro" id="IPR011009">
    <property type="entry name" value="Kinase-like_dom_sf"/>
</dbReference>
<feature type="compositionally biased region" description="Polar residues" evidence="7">
    <location>
        <begin position="521"/>
        <end position="539"/>
    </location>
</feature>
<gene>
    <name evidence="10" type="ORF">OLEA9_A015799</name>
</gene>
<evidence type="ECO:0000256" key="6">
    <source>
        <dbReference type="PROSITE-ProRule" id="PRU10141"/>
    </source>
</evidence>
<proteinExistence type="predicted"/>
<feature type="region of interest" description="Disordered" evidence="7">
    <location>
        <begin position="120"/>
        <end position="143"/>
    </location>
</feature>
<keyword evidence="8" id="KW-0472">Membrane</keyword>
<dbReference type="CDD" id="cd14066">
    <property type="entry name" value="STKc_IRAK"/>
    <property type="match status" value="1"/>
</dbReference>
<sequence length="567" mass="62045">MVLKRESKGCHCVYPIKLDILLVNVSSNPNWNLFLEQFAARLDLQVSQIELINFYIVGISGLNISMDITPLKGITFSASEAARINSSLSMHKVHLDPALVGDYQLLNITWFKPPVSSQAPVSSKPPVGTPPHLPSTPAAVATSDKGKRPSLVLIIGIGAGILLIAIISVLIICLCTSHQGRKTEPFKEAAMARNVDAVPAGGSLHHPTSTRFLTYEELKEATNNFEPASILGEGGFGRVFKGVLSDGTAVAIKRLTSGGQQGDKEFLVEVEMLSRLHHRNLVKLVGYYTNRDSSNLLCYELVPNGSLEAWLHGPLGLNCPLDWDTRMKIALDAARGLAYLHEDSQPCVIHRDFKSSNILLENNFHAKVSDFGLAKLAPEGRANYLSTRVMGTFGYVAPEYAMTGHLLVKSDVYSYGVVLLELLTGRKPVDMSQPSGQENLVTWARPILRDKDRLEELVDPRLDSKYPKEDFIRVCTIAAACVASEASQRPTIGEVVQSLKMVQRAMEYHDSAVTTHPGPNLRQSSTTFESDGTSSIFSSGPHSGYSAFDNDNIVRRAVLSEDLHEGR</sequence>
<dbReference type="InterPro" id="IPR017441">
    <property type="entry name" value="Protein_kinase_ATP_BS"/>
</dbReference>